<comment type="subcellular location">
    <subcellularLocation>
        <location evidence="1">Membrane</location>
        <topology evidence="1">Multi-pass membrane protein</topology>
    </subcellularLocation>
</comment>
<evidence type="ECO:0000256" key="9">
    <source>
        <dbReference type="ARBA" id="ARBA00023012"/>
    </source>
</evidence>
<evidence type="ECO:0000256" key="4">
    <source>
        <dbReference type="ARBA" id="ARBA00022692"/>
    </source>
</evidence>
<keyword evidence="3" id="KW-0808">Transferase</keyword>
<evidence type="ECO:0000256" key="2">
    <source>
        <dbReference type="ARBA" id="ARBA00022553"/>
    </source>
</evidence>
<evidence type="ECO:0000256" key="7">
    <source>
        <dbReference type="ARBA" id="ARBA00022840"/>
    </source>
</evidence>
<keyword evidence="5" id="KW-0547">Nucleotide-binding</keyword>
<proteinExistence type="predicted"/>
<evidence type="ECO:0000256" key="1">
    <source>
        <dbReference type="ARBA" id="ARBA00004141"/>
    </source>
</evidence>
<keyword evidence="15" id="KW-1185">Reference proteome</keyword>
<accession>A0ABP9QHP8</accession>
<keyword evidence="8 12" id="KW-1133">Transmembrane helix</keyword>
<feature type="compositionally biased region" description="Basic and acidic residues" evidence="11">
    <location>
        <begin position="254"/>
        <end position="267"/>
    </location>
</feature>
<evidence type="ECO:0000313" key="14">
    <source>
        <dbReference type="EMBL" id="GAA5162122.1"/>
    </source>
</evidence>
<dbReference type="Pfam" id="PF13493">
    <property type="entry name" value="DUF4118"/>
    <property type="match status" value="1"/>
</dbReference>
<evidence type="ECO:0000256" key="12">
    <source>
        <dbReference type="SAM" id="Phobius"/>
    </source>
</evidence>
<evidence type="ECO:0000256" key="3">
    <source>
        <dbReference type="ARBA" id="ARBA00022679"/>
    </source>
</evidence>
<sequence>MRIESVLGTHRAHVVVVAGLLPLAGCAVLSAFRDSVANTNAALGLVLLVVAAASTGIRAAGLVAALSAAVWFDFFLTEPYNRFTITDPADIETAVLLMGVGAAVAEIALWGRRQQARASREQGYLDGVLRTASAVSAGRSSTDSLIGNVCAQIVEVLGIDRCRFDSGNGLVLATIEEDGGVTYNARPIDVRRLGLPTDTEIAVLAQSGGVVHGRFLLTSTSNVVHPSREQLRVAVALANQIGAALMTTPSQHPPGEHLPERPDDARP</sequence>
<keyword evidence="6" id="KW-0418">Kinase</keyword>
<keyword evidence="2" id="KW-0597">Phosphoprotein</keyword>
<keyword evidence="7" id="KW-0067">ATP-binding</keyword>
<keyword evidence="10 12" id="KW-0472">Membrane</keyword>
<feature type="transmembrane region" description="Helical" evidence="12">
    <location>
        <begin position="12"/>
        <end position="32"/>
    </location>
</feature>
<evidence type="ECO:0000313" key="15">
    <source>
        <dbReference type="Proteomes" id="UP001428817"/>
    </source>
</evidence>
<organism evidence="14 15">
    <name type="scientific">Pseudonocardia eucalypti</name>
    <dbReference type="NCBI Taxonomy" id="648755"/>
    <lineage>
        <taxon>Bacteria</taxon>
        <taxon>Bacillati</taxon>
        <taxon>Actinomycetota</taxon>
        <taxon>Actinomycetes</taxon>
        <taxon>Pseudonocardiales</taxon>
        <taxon>Pseudonocardiaceae</taxon>
        <taxon>Pseudonocardia</taxon>
    </lineage>
</organism>
<keyword evidence="9" id="KW-0902">Two-component regulatory system</keyword>
<protein>
    <recommendedName>
        <fullName evidence="13">Sensor protein KdpD transmembrane domain-containing protein</fullName>
    </recommendedName>
</protein>
<dbReference type="EMBL" id="BAABJP010000026">
    <property type="protein sequence ID" value="GAA5162122.1"/>
    <property type="molecule type" value="Genomic_DNA"/>
</dbReference>
<comment type="caution">
    <text evidence="14">The sequence shown here is derived from an EMBL/GenBank/DDBJ whole genome shotgun (WGS) entry which is preliminary data.</text>
</comment>
<evidence type="ECO:0000256" key="10">
    <source>
        <dbReference type="ARBA" id="ARBA00023136"/>
    </source>
</evidence>
<feature type="domain" description="Sensor protein KdpD transmembrane" evidence="13">
    <location>
        <begin position="16"/>
        <end position="120"/>
    </location>
</feature>
<reference evidence="15" key="1">
    <citation type="journal article" date="2019" name="Int. J. Syst. Evol. Microbiol.">
        <title>The Global Catalogue of Microorganisms (GCM) 10K type strain sequencing project: providing services to taxonomists for standard genome sequencing and annotation.</title>
        <authorList>
            <consortium name="The Broad Institute Genomics Platform"/>
            <consortium name="The Broad Institute Genome Sequencing Center for Infectious Disease"/>
            <person name="Wu L."/>
            <person name="Ma J."/>
        </authorList>
    </citation>
    <scope>NUCLEOTIDE SEQUENCE [LARGE SCALE GENOMIC DNA]</scope>
    <source>
        <strain evidence="15">JCM 18303</strain>
    </source>
</reference>
<evidence type="ECO:0000256" key="8">
    <source>
        <dbReference type="ARBA" id="ARBA00022989"/>
    </source>
</evidence>
<feature type="region of interest" description="Disordered" evidence="11">
    <location>
        <begin position="246"/>
        <end position="267"/>
    </location>
</feature>
<evidence type="ECO:0000256" key="11">
    <source>
        <dbReference type="SAM" id="MobiDB-lite"/>
    </source>
</evidence>
<gene>
    <name evidence="14" type="ORF">GCM10023321_47240</name>
</gene>
<dbReference type="InterPro" id="IPR038318">
    <property type="entry name" value="KdpD_sf"/>
</dbReference>
<name>A0ABP9QHP8_9PSEU</name>
<feature type="transmembrane region" description="Helical" evidence="12">
    <location>
        <begin position="44"/>
        <end position="71"/>
    </location>
</feature>
<dbReference type="RefSeq" id="WP_185065965.1">
    <property type="nucleotide sequence ID" value="NZ_BAABJP010000026.1"/>
</dbReference>
<feature type="transmembrane region" description="Helical" evidence="12">
    <location>
        <begin position="91"/>
        <end position="110"/>
    </location>
</feature>
<dbReference type="InterPro" id="IPR025201">
    <property type="entry name" value="KdpD_TM"/>
</dbReference>
<evidence type="ECO:0000259" key="13">
    <source>
        <dbReference type="Pfam" id="PF13493"/>
    </source>
</evidence>
<evidence type="ECO:0000256" key="5">
    <source>
        <dbReference type="ARBA" id="ARBA00022741"/>
    </source>
</evidence>
<evidence type="ECO:0000256" key="6">
    <source>
        <dbReference type="ARBA" id="ARBA00022777"/>
    </source>
</evidence>
<dbReference type="Proteomes" id="UP001428817">
    <property type="component" value="Unassembled WGS sequence"/>
</dbReference>
<dbReference type="Gene3D" id="1.20.120.620">
    <property type="entry name" value="Backbone structure of the membrane domain of e. Coli histidine kinase receptor kdpd"/>
    <property type="match status" value="1"/>
</dbReference>
<keyword evidence="4 12" id="KW-0812">Transmembrane</keyword>